<gene>
    <name evidence="1" type="ORF">METZ01_LOCUS416964</name>
</gene>
<name>A0A382WZU9_9ZZZZ</name>
<dbReference type="AlphaFoldDB" id="A0A382WZU9"/>
<protein>
    <submittedName>
        <fullName evidence="1">Uncharacterized protein</fullName>
    </submittedName>
</protein>
<proteinExistence type="predicted"/>
<organism evidence="1">
    <name type="scientific">marine metagenome</name>
    <dbReference type="NCBI Taxonomy" id="408172"/>
    <lineage>
        <taxon>unclassified sequences</taxon>
        <taxon>metagenomes</taxon>
        <taxon>ecological metagenomes</taxon>
    </lineage>
</organism>
<dbReference type="EMBL" id="UINC01163676">
    <property type="protein sequence ID" value="SVD64110.1"/>
    <property type="molecule type" value="Genomic_DNA"/>
</dbReference>
<accession>A0A382WZU9</accession>
<sequence>MAKYYEAYVKIDLEVPVKNGVKIKVVRDRLLIEGESVSYVETKINEVMSTNPNNWELTQVKESRIVEVIHSEQ</sequence>
<evidence type="ECO:0000313" key="1">
    <source>
        <dbReference type="EMBL" id="SVD64110.1"/>
    </source>
</evidence>
<reference evidence="1" key="1">
    <citation type="submission" date="2018-05" db="EMBL/GenBank/DDBJ databases">
        <authorList>
            <person name="Lanie J.A."/>
            <person name="Ng W.-L."/>
            <person name="Kazmierczak K.M."/>
            <person name="Andrzejewski T.M."/>
            <person name="Davidsen T.M."/>
            <person name="Wayne K.J."/>
            <person name="Tettelin H."/>
            <person name="Glass J.I."/>
            <person name="Rusch D."/>
            <person name="Podicherti R."/>
            <person name="Tsui H.-C.T."/>
            <person name="Winkler M.E."/>
        </authorList>
    </citation>
    <scope>NUCLEOTIDE SEQUENCE</scope>
</reference>